<dbReference type="AlphaFoldDB" id="A0A9J5ZF49"/>
<dbReference type="EMBL" id="JACXVP010000004">
    <property type="protein sequence ID" value="KAG5610464.1"/>
    <property type="molecule type" value="Genomic_DNA"/>
</dbReference>
<evidence type="ECO:0000313" key="2">
    <source>
        <dbReference type="Proteomes" id="UP000824120"/>
    </source>
</evidence>
<dbReference type="Proteomes" id="UP000824120">
    <property type="component" value="Chromosome 4"/>
</dbReference>
<gene>
    <name evidence="1" type="ORF">H5410_021745</name>
</gene>
<reference evidence="1 2" key="1">
    <citation type="submission" date="2020-09" db="EMBL/GenBank/DDBJ databases">
        <title>De no assembly of potato wild relative species, Solanum commersonii.</title>
        <authorList>
            <person name="Cho K."/>
        </authorList>
    </citation>
    <scope>NUCLEOTIDE SEQUENCE [LARGE SCALE GENOMIC DNA]</scope>
    <source>
        <strain evidence="1">LZ3.2</strain>
        <tissue evidence="1">Leaf</tissue>
    </source>
</reference>
<sequence>MSSFSAFAGDFRRFRDKPKTIADSDDTREPYCPSNLAWFLVIGLILPTVTSRMFSTMMQNLDPSIFADVDADANPDTDKDVDANFDAYAYFELIFLEAISITIEEQGFSMYFNVYVYVFSSLMKTSLYRLELGF</sequence>
<organism evidence="1 2">
    <name type="scientific">Solanum commersonii</name>
    <name type="common">Commerson's wild potato</name>
    <name type="synonym">Commerson's nightshade</name>
    <dbReference type="NCBI Taxonomy" id="4109"/>
    <lineage>
        <taxon>Eukaryota</taxon>
        <taxon>Viridiplantae</taxon>
        <taxon>Streptophyta</taxon>
        <taxon>Embryophyta</taxon>
        <taxon>Tracheophyta</taxon>
        <taxon>Spermatophyta</taxon>
        <taxon>Magnoliopsida</taxon>
        <taxon>eudicotyledons</taxon>
        <taxon>Gunneridae</taxon>
        <taxon>Pentapetalae</taxon>
        <taxon>asterids</taxon>
        <taxon>lamiids</taxon>
        <taxon>Solanales</taxon>
        <taxon>Solanaceae</taxon>
        <taxon>Solanoideae</taxon>
        <taxon>Solaneae</taxon>
        <taxon>Solanum</taxon>
    </lineage>
</organism>
<proteinExistence type="predicted"/>
<protein>
    <submittedName>
        <fullName evidence="1">Uncharacterized protein</fullName>
    </submittedName>
</protein>
<accession>A0A9J5ZF49</accession>
<evidence type="ECO:0000313" key="1">
    <source>
        <dbReference type="EMBL" id="KAG5610464.1"/>
    </source>
</evidence>
<comment type="caution">
    <text evidence="1">The sequence shown here is derived from an EMBL/GenBank/DDBJ whole genome shotgun (WGS) entry which is preliminary data.</text>
</comment>
<keyword evidence="2" id="KW-1185">Reference proteome</keyword>
<name>A0A9J5ZF49_SOLCO</name>